<dbReference type="PROSITE" id="PS50928">
    <property type="entry name" value="ABC_TM1"/>
    <property type="match status" value="1"/>
</dbReference>
<evidence type="ECO:0000313" key="10">
    <source>
        <dbReference type="EMBL" id="RGM05359.1"/>
    </source>
</evidence>
<feature type="transmembrane region" description="Helical" evidence="7">
    <location>
        <begin position="264"/>
        <end position="285"/>
    </location>
</feature>
<proteinExistence type="inferred from homology"/>
<evidence type="ECO:0000313" key="12">
    <source>
        <dbReference type="Proteomes" id="UP000261257"/>
    </source>
</evidence>
<evidence type="ECO:0000256" key="1">
    <source>
        <dbReference type="ARBA" id="ARBA00004651"/>
    </source>
</evidence>
<evidence type="ECO:0000256" key="7">
    <source>
        <dbReference type="RuleBase" id="RU363032"/>
    </source>
</evidence>
<evidence type="ECO:0000313" key="11">
    <source>
        <dbReference type="Proteomes" id="UP000095651"/>
    </source>
</evidence>
<dbReference type="AlphaFoldDB" id="A0A174DSA7"/>
<comment type="subcellular location">
    <subcellularLocation>
        <location evidence="1 7">Cell membrane</location>
        <topology evidence="1 7">Multi-pass membrane protein</topology>
    </subcellularLocation>
</comment>
<gene>
    <name evidence="9" type="primary">ugpA_34</name>
    <name evidence="10" type="ORF">DXC39_11100</name>
    <name evidence="9" type="ORF">ERS852407_02344</name>
</gene>
<organism evidence="9 11">
    <name type="scientific">Hungatella hathewayi</name>
    <dbReference type="NCBI Taxonomy" id="154046"/>
    <lineage>
        <taxon>Bacteria</taxon>
        <taxon>Bacillati</taxon>
        <taxon>Bacillota</taxon>
        <taxon>Clostridia</taxon>
        <taxon>Lachnospirales</taxon>
        <taxon>Lachnospiraceae</taxon>
        <taxon>Hungatella</taxon>
    </lineage>
</organism>
<dbReference type="EMBL" id="QSSQ01000007">
    <property type="protein sequence ID" value="RGM05359.1"/>
    <property type="molecule type" value="Genomic_DNA"/>
</dbReference>
<dbReference type="SUPFAM" id="SSF161098">
    <property type="entry name" value="MetI-like"/>
    <property type="match status" value="1"/>
</dbReference>
<dbReference type="InterPro" id="IPR050809">
    <property type="entry name" value="UgpAE/MalFG_permease"/>
</dbReference>
<dbReference type="Gene3D" id="1.10.3720.10">
    <property type="entry name" value="MetI-like"/>
    <property type="match status" value="1"/>
</dbReference>
<dbReference type="InterPro" id="IPR000515">
    <property type="entry name" value="MetI-like"/>
</dbReference>
<dbReference type="GO" id="GO:0005886">
    <property type="term" value="C:plasma membrane"/>
    <property type="evidence" value="ECO:0007669"/>
    <property type="project" value="UniProtKB-SubCell"/>
</dbReference>
<dbReference type="CDD" id="cd06261">
    <property type="entry name" value="TM_PBP2"/>
    <property type="match status" value="1"/>
</dbReference>
<evidence type="ECO:0000259" key="8">
    <source>
        <dbReference type="PROSITE" id="PS50928"/>
    </source>
</evidence>
<dbReference type="Pfam" id="PF00528">
    <property type="entry name" value="BPD_transp_1"/>
    <property type="match status" value="1"/>
</dbReference>
<feature type="transmembrane region" description="Helical" evidence="7">
    <location>
        <begin position="204"/>
        <end position="228"/>
    </location>
</feature>
<dbReference type="PANTHER" id="PTHR43227:SF11">
    <property type="entry name" value="BLL4140 PROTEIN"/>
    <property type="match status" value="1"/>
</dbReference>
<dbReference type="EMBL" id="CYZE01000005">
    <property type="protein sequence ID" value="CUO28324.1"/>
    <property type="molecule type" value="Genomic_DNA"/>
</dbReference>
<evidence type="ECO:0000256" key="2">
    <source>
        <dbReference type="ARBA" id="ARBA00022448"/>
    </source>
</evidence>
<keyword evidence="6 7" id="KW-0472">Membrane</keyword>
<protein>
    <submittedName>
        <fullName evidence="9">Binding-protein-dependent transport systems inner membrane component</fullName>
    </submittedName>
    <submittedName>
        <fullName evidence="10">Sugar ABC transporter permease</fullName>
    </submittedName>
</protein>
<accession>A0A174DSA7</accession>
<evidence type="ECO:0000313" key="9">
    <source>
        <dbReference type="EMBL" id="CUO28324.1"/>
    </source>
</evidence>
<feature type="domain" description="ABC transmembrane type-1" evidence="8">
    <location>
        <begin position="70"/>
        <end position="285"/>
    </location>
</feature>
<keyword evidence="5 7" id="KW-1133">Transmembrane helix</keyword>
<dbReference type="InterPro" id="IPR035906">
    <property type="entry name" value="MetI-like_sf"/>
</dbReference>
<keyword evidence="4 7" id="KW-0812">Transmembrane</keyword>
<feature type="transmembrane region" description="Helical" evidence="7">
    <location>
        <begin position="12"/>
        <end position="34"/>
    </location>
</feature>
<reference evidence="10 12" key="2">
    <citation type="submission" date="2018-08" db="EMBL/GenBank/DDBJ databases">
        <title>A genome reference for cultivated species of the human gut microbiota.</title>
        <authorList>
            <person name="Zou Y."/>
            <person name="Xue W."/>
            <person name="Luo G."/>
        </authorList>
    </citation>
    <scope>NUCLEOTIDE SEQUENCE [LARGE SCALE GENOMIC DNA]</scope>
    <source>
        <strain evidence="10 12">TF05-11AC</strain>
    </source>
</reference>
<evidence type="ECO:0000256" key="5">
    <source>
        <dbReference type="ARBA" id="ARBA00022989"/>
    </source>
</evidence>
<feature type="transmembrane region" description="Helical" evidence="7">
    <location>
        <begin position="112"/>
        <end position="130"/>
    </location>
</feature>
<dbReference type="RefSeq" id="WP_055655240.1">
    <property type="nucleotide sequence ID" value="NZ_CABIXC010000005.1"/>
</dbReference>
<dbReference type="Proteomes" id="UP000261257">
    <property type="component" value="Unassembled WGS sequence"/>
</dbReference>
<reference evidence="9 11" key="1">
    <citation type="submission" date="2015-09" db="EMBL/GenBank/DDBJ databases">
        <authorList>
            <consortium name="Pathogen Informatics"/>
        </authorList>
    </citation>
    <scope>NUCLEOTIDE SEQUENCE [LARGE SCALE GENOMIC DNA]</scope>
    <source>
        <strain evidence="9 11">2789STDY5608850</strain>
    </source>
</reference>
<evidence type="ECO:0000256" key="6">
    <source>
        <dbReference type="ARBA" id="ARBA00023136"/>
    </source>
</evidence>
<keyword evidence="2 7" id="KW-0813">Transport</keyword>
<keyword evidence="3" id="KW-1003">Cell membrane</keyword>
<sequence>MWKYIKKHKYLYLLLMPCIVYFIIFNYVPMYGLIISFKDFKFSKGIMGSPWCGLDNFKYLFGLSEFYRVFANSLILSIEKLLISFPIPILLAVLLNEIPFTRYKKTAQTMIYLPYFISWVVIGGILVNLLSPSWGIVNDVIKKFGGEPIFFLGNDKYFRGIAIASHIWKQAGWDTIIYLAAIIGVNPDLYEAAKIDGAGRIARIWHVTLPCIRPTIIILLLLAIGGIMNNGFEQIYVLQNGSNLAVSEVFETYTYKMGVVNGRYSFASSVSLFNSVIGFTLLTFANRIAKAMGEEGIF</sequence>
<dbReference type="PANTHER" id="PTHR43227">
    <property type="entry name" value="BLL4140 PROTEIN"/>
    <property type="match status" value="1"/>
</dbReference>
<comment type="similarity">
    <text evidence="7">Belongs to the binding-protein-dependent transport system permease family.</text>
</comment>
<feature type="transmembrane region" description="Helical" evidence="7">
    <location>
        <begin position="81"/>
        <end position="100"/>
    </location>
</feature>
<name>A0A174DSA7_9FIRM</name>
<dbReference type="Proteomes" id="UP000095651">
    <property type="component" value="Unassembled WGS sequence"/>
</dbReference>
<evidence type="ECO:0000256" key="3">
    <source>
        <dbReference type="ARBA" id="ARBA00022475"/>
    </source>
</evidence>
<evidence type="ECO:0000256" key="4">
    <source>
        <dbReference type="ARBA" id="ARBA00022692"/>
    </source>
</evidence>
<dbReference type="GO" id="GO:0055085">
    <property type="term" value="P:transmembrane transport"/>
    <property type="evidence" value="ECO:0007669"/>
    <property type="project" value="InterPro"/>
</dbReference>